<accession>A0AB34JR81</accession>
<keyword evidence="8" id="KW-0732">Signal</keyword>
<reference evidence="9 10" key="1">
    <citation type="journal article" date="2024" name="Science">
        <title>Giant polyketide synthase enzymes in the biosynthesis of giant marine polyether toxins.</title>
        <authorList>
            <person name="Fallon T.R."/>
            <person name="Shende V.V."/>
            <person name="Wierzbicki I.H."/>
            <person name="Pendleton A.L."/>
            <person name="Watervoot N.F."/>
            <person name="Auber R.P."/>
            <person name="Gonzalez D.J."/>
            <person name="Wisecaver J.H."/>
            <person name="Moore B.S."/>
        </authorList>
    </citation>
    <scope>NUCLEOTIDE SEQUENCE [LARGE SCALE GENOMIC DNA]</scope>
    <source>
        <strain evidence="9 10">12B1</strain>
    </source>
</reference>
<dbReference type="PROSITE" id="PS00382">
    <property type="entry name" value="CLP_PROTEASE_HIS"/>
    <property type="match status" value="1"/>
</dbReference>
<dbReference type="Proteomes" id="UP001515480">
    <property type="component" value="Unassembled WGS sequence"/>
</dbReference>
<comment type="caution">
    <text evidence="9">The sequence shown here is derived from an EMBL/GenBank/DDBJ whole genome shotgun (WGS) entry which is preliminary data.</text>
</comment>
<dbReference type="PANTHER" id="PTHR10381">
    <property type="entry name" value="ATP-DEPENDENT CLP PROTEASE PROTEOLYTIC SUBUNIT"/>
    <property type="match status" value="1"/>
</dbReference>
<dbReference type="SUPFAM" id="SSF52096">
    <property type="entry name" value="ClpP/crotonase"/>
    <property type="match status" value="1"/>
</dbReference>
<dbReference type="InterPro" id="IPR033135">
    <property type="entry name" value="ClpP_His_AS"/>
</dbReference>
<evidence type="ECO:0000256" key="8">
    <source>
        <dbReference type="SAM" id="SignalP"/>
    </source>
</evidence>
<keyword evidence="3" id="KW-0378">Hydrolase</keyword>
<comment type="similarity">
    <text evidence="1 7">Belongs to the peptidase S14 family.</text>
</comment>
<proteinExistence type="inferred from homology"/>
<feature type="chain" id="PRO_5044279149" description="ATP-dependent Clp protease proteolytic subunit" evidence="8">
    <location>
        <begin position="18"/>
        <end position="266"/>
    </location>
</feature>
<feature type="signal peptide" evidence="8">
    <location>
        <begin position="1"/>
        <end position="17"/>
    </location>
</feature>
<evidence type="ECO:0000256" key="4">
    <source>
        <dbReference type="ARBA" id="ARBA00022825"/>
    </source>
</evidence>
<dbReference type="PANTHER" id="PTHR10381:SF6">
    <property type="entry name" value="ATP-DEPENDENT CLP PROTEASE PROTEOLYTIC SUBUNIT-RELATED PROTEIN 3, CHLOROPLASTIC"/>
    <property type="match status" value="1"/>
</dbReference>
<keyword evidence="4" id="KW-0720">Serine protease</keyword>
<dbReference type="GO" id="GO:0004176">
    <property type="term" value="F:ATP-dependent peptidase activity"/>
    <property type="evidence" value="ECO:0007669"/>
    <property type="project" value="InterPro"/>
</dbReference>
<dbReference type="Pfam" id="PF00574">
    <property type="entry name" value="CLP_protease"/>
    <property type="match status" value="1"/>
</dbReference>
<gene>
    <name evidence="9" type="ORF">AB1Y20_018959</name>
</gene>
<dbReference type="InterPro" id="IPR023562">
    <property type="entry name" value="ClpP/TepA"/>
</dbReference>
<evidence type="ECO:0000256" key="6">
    <source>
        <dbReference type="PROSITE-ProRule" id="PRU10086"/>
    </source>
</evidence>
<dbReference type="InterPro" id="IPR001907">
    <property type="entry name" value="ClpP"/>
</dbReference>
<dbReference type="AlphaFoldDB" id="A0AB34JR81"/>
<keyword evidence="10" id="KW-1185">Reference proteome</keyword>
<evidence type="ECO:0000313" key="9">
    <source>
        <dbReference type="EMBL" id="KAL1524045.1"/>
    </source>
</evidence>
<dbReference type="CDD" id="cd07017">
    <property type="entry name" value="S14_ClpP_2"/>
    <property type="match status" value="1"/>
</dbReference>
<comment type="catalytic activity">
    <reaction evidence="5 6">
        <text>Hydrolysis of proteins to small peptides in the presence of ATP and magnesium. alpha-casein is the usual test substrate. In the absence of ATP, only oligopeptides shorter than five residues are hydrolyzed (such as succinyl-Leu-Tyr-|-NHMec, and Leu-Tyr-Leu-|-Tyr-Trp, in which cleavage of the -Tyr-|-Leu- and -Tyr-|-Trp bonds also occurs).</text>
        <dbReference type="EC" id="3.4.21.92"/>
    </reaction>
</comment>
<organism evidence="9 10">
    <name type="scientific">Prymnesium parvum</name>
    <name type="common">Toxic golden alga</name>
    <dbReference type="NCBI Taxonomy" id="97485"/>
    <lineage>
        <taxon>Eukaryota</taxon>
        <taxon>Haptista</taxon>
        <taxon>Haptophyta</taxon>
        <taxon>Prymnesiophyceae</taxon>
        <taxon>Prymnesiales</taxon>
        <taxon>Prymnesiaceae</taxon>
        <taxon>Prymnesium</taxon>
    </lineage>
</organism>
<dbReference type="PRINTS" id="PR00127">
    <property type="entry name" value="CLPPROTEASEP"/>
</dbReference>
<evidence type="ECO:0000256" key="7">
    <source>
        <dbReference type="RuleBase" id="RU003567"/>
    </source>
</evidence>
<protein>
    <recommendedName>
        <fullName evidence="7">ATP-dependent Clp protease proteolytic subunit</fullName>
    </recommendedName>
</protein>
<evidence type="ECO:0000256" key="5">
    <source>
        <dbReference type="ARBA" id="ARBA00034021"/>
    </source>
</evidence>
<dbReference type="GO" id="GO:0009368">
    <property type="term" value="C:endopeptidase Clp complex"/>
    <property type="evidence" value="ECO:0007669"/>
    <property type="project" value="TreeGrafter"/>
</dbReference>
<evidence type="ECO:0000256" key="1">
    <source>
        <dbReference type="ARBA" id="ARBA00007039"/>
    </source>
</evidence>
<dbReference type="GO" id="GO:0004252">
    <property type="term" value="F:serine-type endopeptidase activity"/>
    <property type="evidence" value="ECO:0007669"/>
    <property type="project" value="UniProtKB-EC"/>
</dbReference>
<dbReference type="GO" id="GO:0051117">
    <property type="term" value="F:ATPase binding"/>
    <property type="evidence" value="ECO:0007669"/>
    <property type="project" value="TreeGrafter"/>
</dbReference>
<keyword evidence="2" id="KW-0645">Protease</keyword>
<evidence type="ECO:0000313" key="10">
    <source>
        <dbReference type="Proteomes" id="UP001515480"/>
    </source>
</evidence>
<evidence type="ECO:0000256" key="2">
    <source>
        <dbReference type="ARBA" id="ARBA00022670"/>
    </source>
</evidence>
<sequence>MAASRLLLPFLCGVCAALRPDALLRRAVAPHASRALVKALQAGAASGGGSYDGSRLGPPPDMPSLLLNNRIVYLGMPINAAVTELIIGELLFLQYESNAKPITMYINSPGTTTEDGQPVGFETEAFAIVDTMNYVQAPIHTFLVGKAYGLAAMLLANGEKGQRSGLPYGTVMLHQPRGQRISGQASDIAIRAREVLQNRETALELMSAGTGVTMEKLRKDTNRCLYLDALAAKEYGIIDKIVEKTKMGSADRITASDLSGLSRGLG</sequence>
<evidence type="ECO:0000256" key="3">
    <source>
        <dbReference type="ARBA" id="ARBA00022801"/>
    </source>
</evidence>
<dbReference type="InterPro" id="IPR029045">
    <property type="entry name" value="ClpP/crotonase-like_dom_sf"/>
</dbReference>
<dbReference type="GO" id="GO:0006515">
    <property type="term" value="P:protein quality control for misfolded or incompletely synthesized proteins"/>
    <property type="evidence" value="ECO:0007669"/>
    <property type="project" value="TreeGrafter"/>
</dbReference>
<dbReference type="Gene3D" id="3.90.226.10">
    <property type="entry name" value="2-enoyl-CoA Hydratase, Chain A, domain 1"/>
    <property type="match status" value="1"/>
</dbReference>
<name>A0AB34JR81_PRYPA</name>
<dbReference type="EMBL" id="JBGBPQ010000005">
    <property type="protein sequence ID" value="KAL1524045.1"/>
    <property type="molecule type" value="Genomic_DNA"/>
</dbReference>
<feature type="active site" evidence="6">
    <location>
        <position position="174"/>
    </location>
</feature>